<evidence type="ECO:0000256" key="1">
    <source>
        <dbReference type="ARBA" id="ARBA00004141"/>
    </source>
</evidence>
<evidence type="ECO:0000256" key="10">
    <source>
        <dbReference type="ARBA" id="ARBA00023310"/>
    </source>
</evidence>
<keyword evidence="7 12" id="KW-1133">Transmembrane helix</keyword>
<dbReference type="GO" id="GO:0045259">
    <property type="term" value="C:proton-transporting ATP synthase complex"/>
    <property type="evidence" value="ECO:0007669"/>
    <property type="project" value="UniProtKB-KW"/>
</dbReference>
<dbReference type="Pfam" id="PF00119">
    <property type="entry name" value="ATP-synt_A"/>
    <property type="match status" value="1"/>
</dbReference>
<evidence type="ECO:0000256" key="8">
    <source>
        <dbReference type="ARBA" id="ARBA00023065"/>
    </source>
</evidence>
<dbReference type="PROSITE" id="PS00449">
    <property type="entry name" value="ATPASE_A"/>
    <property type="match status" value="1"/>
</dbReference>
<dbReference type="NCBIfam" id="TIGR01131">
    <property type="entry name" value="ATP_synt_6_or_A"/>
    <property type="match status" value="1"/>
</dbReference>
<dbReference type="GO" id="GO:0046933">
    <property type="term" value="F:proton-transporting ATP synthase activity, rotational mechanism"/>
    <property type="evidence" value="ECO:0007669"/>
    <property type="project" value="TreeGrafter"/>
</dbReference>
<dbReference type="CDD" id="cd00310">
    <property type="entry name" value="ATP-synt_Fo_a_6"/>
    <property type="match status" value="1"/>
</dbReference>
<dbReference type="AlphaFoldDB" id="A0A8T9ZXV8"/>
<evidence type="ECO:0000256" key="7">
    <source>
        <dbReference type="ARBA" id="ARBA00022989"/>
    </source>
</evidence>
<dbReference type="Gene3D" id="1.20.120.220">
    <property type="entry name" value="ATP synthase, F0 complex, subunit A"/>
    <property type="match status" value="1"/>
</dbReference>
<feature type="transmembrane region" description="Helical" evidence="12">
    <location>
        <begin position="186"/>
        <end position="209"/>
    </location>
</feature>
<name>A0A8T9ZXV8_9HEMI</name>
<geneLocation type="mitochondrion" evidence="13"/>
<protein>
    <recommendedName>
        <fullName evidence="11">ATP synthase subunit a</fullName>
    </recommendedName>
</protein>
<keyword evidence="10" id="KW-0066">ATP synthesis</keyword>
<keyword evidence="6" id="KW-0375">Hydrogen ion transport</keyword>
<dbReference type="InterPro" id="IPR035908">
    <property type="entry name" value="F0_ATP_A_sf"/>
</dbReference>
<dbReference type="PANTHER" id="PTHR11410:SF0">
    <property type="entry name" value="ATP SYNTHASE SUBUNIT A"/>
    <property type="match status" value="1"/>
</dbReference>
<sequence>MMTNLFSSFDPATSMYLSMNWLSSILGIMIIPSSFWIMPNRMSIMFNKISSSLTKEYNMLLNSKSSNMNMLLISLFMLIMFNNLMGLLPYIFTSSSHISFTLTMALPMWMGIMIYGWANKTQKMFAHMIPNGVPPLLMPFMVIIETISNLIRPGSLAVRLTANMIAGHLFMSMLGNNMPNTNIIMMMILSLQMVLMLFETAVSIIQAYVFSTLMTLYTSEVN</sequence>
<evidence type="ECO:0000256" key="11">
    <source>
        <dbReference type="RuleBase" id="RU004450"/>
    </source>
</evidence>
<keyword evidence="13" id="KW-0496">Mitochondrion</keyword>
<comment type="similarity">
    <text evidence="2">Belongs to the ATPase A chain family.</text>
</comment>
<evidence type="ECO:0000256" key="3">
    <source>
        <dbReference type="ARBA" id="ARBA00022448"/>
    </source>
</evidence>
<keyword evidence="5 12" id="KW-0812">Transmembrane</keyword>
<accession>A0A8T9ZXV8</accession>
<dbReference type="InterPro" id="IPR045083">
    <property type="entry name" value="ATP_synth_F0_asu_bact/mt"/>
</dbReference>
<feature type="transmembrane region" description="Helical" evidence="12">
    <location>
        <begin position="98"/>
        <end position="118"/>
    </location>
</feature>
<evidence type="ECO:0000256" key="9">
    <source>
        <dbReference type="ARBA" id="ARBA00023136"/>
    </source>
</evidence>
<comment type="subcellular location">
    <subcellularLocation>
        <location evidence="1">Membrane</location>
        <topology evidence="1">Multi-pass membrane protein</topology>
    </subcellularLocation>
    <subcellularLocation>
        <location evidence="11">Mitochondrion inner membrane</location>
        <topology evidence="11">Multi-pass membrane protein</topology>
    </subcellularLocation>
</comment>
<dbReference type="GO" id="GO:0005743">
    <property type="term" value="C:mitochondrial inner membrane"/>
    <property type="evidence" value="ECO:0007669"/>
    <property type="project" value="UniProtKB-SubCell"/>
</dbReference>
<evidence type="ECO:0000256" key="6">
    <source>
        <dbReference type="ARBA" id="ARBA00022781"/>
    </source>
</evidence>
<keyword evidence="8" id="KW-0406">Ion transport</keyword>
<dbReference type="EMBL" id="MW619695">
    <property type="protein sequence ID" value="UPL65924.1"/>
    <property type="molecule type" value="Genomic_DNA"/>
</dbReference>
<keyword evidence="9 12" id="KW-0472">Membrane</keyword>
<reference evidence="13" key="1">
    <citation type="journal article" date="2022" name="Cladistics">
        <title>Diversification of the phytophagous lineages of true bugs (Insecta: Hemiptera: Heteroptera) shortly after that of the flowering plants.</title>
        <authorList>
            <person name="Ye F."/>
            <person name="Kment P."/>
            <person name="Redei D."/>
            <person name="Luo J.Y."/>
            <person name="Wang Y.H."/>
            <person name="Kuechler S.M."/>
            <person name="Zhang W.W."/>
            <person name="Chen P.P."/>
            <person name="Wu H.Y."/>
            <person name="Wu Y.Z."/>
            <person name="Sun X.Y."/>
            <person name="Ding L."/>
            <person name="Wang Y.R."/>
            <person name="Xie Q."/>
        </authorList>
    </citation>
    <scope>NUCLEOTIDE SEQUENCE</scope>
</reference>
<evidence type="ECO:0000313" key="13">
    <source>
        <dbReference type="EMBL" id="UPL65924.1"/>
    </source>
</evidence>
<evidence type="ECO:0000256" key="4">
    <source>
        <dbReference type="ARBA" id="ARBA00022547"/>
    </source>
</evidence>
<feature type="transmembrane region" description="Helical" evidence="12">
    <location>
        <begin position="20"/>
        <end position="38"/>
    </location>
</feature>
<evidence type="ECO:0000256" key="5">
    <source>
        <dbReference type="ARBA" id="ARBA00022692"/>
    </source>
</evidence>
<proteinExistence type="inferred from homology"/>
<evidence type="ECO:0000256" key="2">
    <source>
        <dbReference type="ARBA" id="ARBA00006810"/>
    </source>
</evidence>
<dbReference type="PANTHER" id="PTHR11410">
    <property type="entry name" value="ATP SYNTHASE SUBUNIT A"/>
    <property type="match status" value="1"/>
</dbReference>
<dbReference type="SUPFAM" id="SSF81336">
    <property type="entry name" value="F1F0 ATP synthase subunit A"/>
    <property type="match status" value="1"/>
</dbReference>
<dbReference type="PRINTS" id="PR00123">
    <property type="entry name" value="ATPASEA"/>
</dbReference>
<evidence type="ECO:0000256" key="12">
    <source>
        <dbReference type="SAM" id="Phobius"/>
    </source>
</evidence>
<feature type="transmembrane region" description="Helical" evidence="12">
    <location>
        <begin position="70"/>
        <end position="92"/>
    </location>
</feature>
<dbReference type="InterPro" id="IPR023011">
    <property type="entry name" value="ATP_synth_F0_asu_AS"/>
</dbReference>
<keyword evidence="4" id="KW-0138">CF(0)</keyword>
<dbReference type="InterPro" id="IPR000568">
    <property type="entry name" value="ATP_synth_F0_asu"/>
</dbReference>
<organism evidence="13">
    <name type="scientific">Helopeltis sp</name>
    <dbReference type="NCBI Taxonomy" id="2931293"/>
    <lineage>
        <taxon>Eukaryota</taxon>
        <taxon>Metazoa</taxon>
        <taxon>Ecdysozoa</taxon>
        <taxon>Arthropoda</taxon>
        <taxon>Hexapoda</taxon>
        <taxon>Insecta</taxon>
        <taxon>Pterygota</taxon>
        <taxon>Neoptera</taxon>
        <taxon>Paraneoptera</taxon>
        <taxon>Hemiptera</taxon>
        <taxon>Heteroptera</taxon>
        <taxon>Panheteroptera</taxon>
        <taxon>Cimicomorpha</taxon>
        <taxon>Miridae</taxon>
        <taxon>Monaloniini</taxon>
        <taxon>Helopeltis</taxon>
    </lineage>
</organism>
<keyword evidence="3" id="KW-0813">Transport</keyword>